<dbReference type="InterPro" id="IPR003594">
    <property type="entry name" value="HATPase_dom"/>
</dbReference>
<keyword evidence="11" id="KW-1185">Reference proteome</keyword>
<dbReference type="Gene3D" id="3.30.565.10">
    <property type="entry name" value="Histidine kinase-like ATPase, C-terminal domain"/>
    <property type="match status" value="1"/>
</dbReference>
<dbReference type="InterPro" id="IPR036097">
    <property type="entry name" value="HisK_dim/P_sf"/>
</dbReference>
<feature type="domain" description="Histidine kinase" evidence="9">
    <location>
        <begin position="219"/>
        <end position="425"/>
    </location>
</feature>
<dbReference type="EMBL" id="JAEHFY010000007">
    <property type="protein sequence ID" value="MBK0382542.1"/>
    <property type="molecule type" value="Genomic_DNA"/>
</dbReference>
<dbReference type="InterPro" id="IPR005467">
    <property type="entry name" value="His_kinase_dom"/>
</dbReference>
<dbReference type="InterPro" id="IPR003661">
    <property type="entry name" value="HisK_dim/P_dom"/>
</dbReference>
<dbReference type="Pfam" id="PF00512">
    <property type="entry name" value="HisKA"/>
    <property type="match status" value="1"/>
</dbReference>
<evidence type="ECO:0000256" key="1">
    <source>
        <dbReference type="ARBA" id="ARBA00000085"/>
    </source>
</evidence>
<dbReference type="PANTHER" id="PTHR45436">
    <property type="entry name" value="SENSOR HISTIDINE KINASE YKOH"/>
    <property type="match status" value="1"/>
</dbReference>
<keyword evidence="8" id="KW-0472">Membrane</keyword>
<feature type="transmembrane region" description="Helical" evidence="8">
    <location>
        <begin position="12"/>
        <end position="30"/>
    </location>
</feature>
<dbReference type="RefSeq" id="WP_200585324.1">
    <property type="nucleotide sequence ID" value="NZ_JAEHFY010000007.1"/>
</dbReference>
<dbReference type="Pfam" id="PF02518">
    <property type="entry name" value="HATPase_c"/>
    <property type="match status" value="1"/>
</dbReference>
<dbReference type="SUPFAM" id="SSF47384">
    <property type="entry name" value="Homodimeric domain of signal transducing histidine kinase"/>
    <property type="match status" value="1"/>
</dbReference>
<dbReference type="PANTHER" id="PTHR45436:SF5">
    <property type="entry name" value="SENSOR HISTIDINE KINASE TRCS"/>
    <property type="match status" value="1"/>
</dbReference>
<keyword evidence="4" id="KW-0808">Transferase</keyword>
<dbReference type="GO" id="GO:0016301">
    <property type="term" value="F:kinase activity"/>
    <property type="evidence" value="ECO:0007669"/>
    <property type="project" value="UniProtKB-KW"/>
</dbReference>
<dbReference type="Proteomes" id="UP000660024">
    <property type="component" value="Unassembled WGS sequence"/>
</dbReference>
<evidence type="ECO:0000256" key="5">
    <source>
        <dbReference type="ARBA" id="ARBA00022692"/>
    </source>
</evidence>
<proteinExistence type="predicted"/>
<dbReference type="InterPro" id="IPR050428">
    <property type="entry name" value="TCS_sensor_his_kinase"/>
</dbReference>
<dbReference type="EC" id="2.7.13.3" evidence="2"/>
<feature type="transmembrane region" description="Helical" evidence="8">
    <location>
        <begin position="130"/>
        <end position="152"/>
    </location>
</feature>
<evidence type="ECO:0000313" key="11">
    <source>
        <dbReference type="Proteomes" id="UP000660024"/>
    </source>
</evidence>
<reference evidence="10 11" key="1">
    <citation type="submission" date="2020-12" db="EMBL/GenBank/DDBJ databases">
        <title>Bacterial novel species Pedobacter sp. SD-b isolated from soil.</title>
        <authorList>
            <person name="Jung H.-Y."/>
        </authorList>
    </citation>
    <scope>NUCLEOTIDE SEQUENCE [LARGE SCALE GENOMIC DNA]</scope>
    <source>
        <strain evidence="10 11">SD-b</strain>
    </source>
</reference>
<comment type="caution">
    <text evidence="10">The sequence shown here is derived from an EMBL/GenBank/DDBJ whole genome shotgun (WGS) entry which is preliminary data.</text>
</comment>
<evidence type="ECO:0000256" key="2">
    <source>
        <dbReference type="ARBA" id="ARBA00012438"/>
    </source>
</evidence>
<evidence type="ECO:0000256" key="8">
    <source>
        <dbReference type="SAM" id="Phobius"/>
    </source>
</evidence>
<dbReference type="InterPro" id="IPR036890">
    <property type="entry name" value="HATPase_C_sf"/>
</dbReference>
<evidence type="ECO:0000259" key="9">
    <source>
        <dbReference type="PROSITE" id="PS50109"/>
    </source>
</evidence>
<keyword evidence="5 8" id="KW-0812">Transmembrane</keyword>
<name>A0ABS1BIA6_9SPHI</name>
<evidence type="ECO:0000256" key="7">
    <source>
        <dbReference type="ARBA" id="ARBA00022989"/>
    </source>
</evidence>
<dbReference type="SMART" id="SM00388">
    <property type="entry name" value="HisKA"/>
    <property type="match status" value="1"/>
</dbReference>
<dbReference type="SMART" id="SM00387">
    <property type="entry name" value="HATPase_c"/>
    <property type="match status" value="1"/>
</dbReference>
<keyword evidence="6 10" id="KW-0418">Kinase</keyword>
<keyword evidence="7 8" id="KW-1133">Transmembrane helix</keyword>
<dbReference type="PROSITE" id="PS50109">
    <property type="entry name" value="HIS_KIN"/>
    <property type="match status" value="1"/>
</dbReference>
<evidence type="ECO:0000313" key="10">
    <source>
        <dbReference type="EMBL" id="MBK0382542.1"/>
    </source>
</evidence>
<dbReference type="Gene3D" id="1.10.287.130">
    <property type="match status" value="1"/>
</dbReference>
<dbReference type="CDD" id="cd00082">
    <property type="entry name" value="HisKA"/>
    <property type="match status" value="1"/>
</dbReference>
<protein>
    <recommendedName>
        <fullName evidence="2">histidine kinase</fullName>
        <ecNumber evidence="2">2.7.13.3</ecNumber>
    </recommendedName>
</protein>
<organism evidence="10 11">
    <name type="scientific">Pedobacter segetis</name>
    <dbReference type="NCBI Taxonomy" id="2793069"/>
    <lineage>
        <taxon>Bacteria</taxon>
        <taxon>Pseudomonadati</taxon>
        <taxon>Bacteroidota</taxon>
        <taxon>Sphingobacteriia</taxon>
        <taxon>Sphingobacteriales</taxon>
        <taxon>Sphingobacteriaceae</taxon>
        <taxon>Pedobacter</taxon>
    </lineage>
</organism>
<sequence>MKLLTYSSRQYFWLSAIIILLSIPCFYFVVNSLFLQSTDEALKKETNLIPQYISQLKSEADLDLWKNVDHDVEITTYDPKNFVKGPFTKEFYNPETKEDERYRILETKTNVFGKYYNVSFKVSLLENDDLIQSILMVQITLLIFLLVGFQLVNRSISKRVWKPFNKILSFLKNYDLDKKTPLHQEILGIDEFNDLNMEVNSLITRTEKTYHLQKEFTENAAHELQTPVAIIKSKLDLFLQDKDLTKNQSLIVEQISYVLQKLGDLNKNLLLLTKLENQQFHFDEEIDVREQIKAVIEHLSFFADAKYQQILFNRPKQVFIKGNLSLFTQLIQNLLINAIQHSSKGTIINIQLNDDDLIFINEGAALNFSEEKLFSRFSKTIEKDQKGNGLGLAISNKIAEVHHFKLTYQYNNTKHFFNINFSSKG</sequence>
<gene>
    <name evidence="10" type="ORF">I5M32_06165</name>
</gene>
<evidence type="ECO:0000256" key="3">
    <source>
        <dbReference type="ARBA" id="ARBA00022553"/>
    </source>
</evidence>
<accession>A0ABS1BIA6</accession>
<comment type="catalytic activity">
    <reaction evidence="1">
        <text>ATP + protein L-histidine = ADP + protein N-phospho-L-histidine.</text>
        <dbReference type="EC" id="2.7.13.3"/>
    </reaction>
</comment>
<evidence type="ECO:0000256" key="6">
    <source>
        <dbReference type="ARBA" id="ARBA00022777"/>
    </source>
</evidence>
<keyword evidence="3" id="KW-0597">Phosphoprotein</keyword>
<evidence type="ECO:0000256" key="4">
    <source>
        <dbReference type="ARBA" id="ARBA00022679"/>
    </source>
</evidence>
<dbReference type="SUPFAM" id="SSF55874">
    <property type="entry name" value="ATPase domain of HSP90 chaperone/DNA topoisomerase II/histidine kinase"/>
    <property type="match status" value="1"/>
</dbReference>